<dbReference type="AlphaFoldDB" id="A0A0D3EWE3"/>
<keyword evidence="3" id="KW-0677">Repeat</keyword>
<evidence type="ECO:0000256" key="4">
    <source>
        <dbReference type="ARBA" id="ARBA00022741"/>
    </source>
</evidence>
<keyword evidence="2" id="KW-0433">Leucine-rich repeat</keyword>
<evidence type="ECO:0000259" key="10">
    <source>
        <dbReference type="Pfam" id="PF23559"/>
    </source>
</evidence>
<dbReference type="PANTHER" id="PTHR23155">
    <property type="entry name" value="DISEASE RESISTANCE PROTEIN RP"/>
    <property type="match status" value="1"/>
</dbReference>
<feature type="domain" description="Disease resistance R13L4/SHOC-2-like LRR" evidence="11">
    <location>
        <begin position="516"/>
        <end position="674"/>
    </location>
</feature>
<evidence type="ECO:0000256" key="6">
    <source>
        <dbReference type="ARBA" id="ARBA00023054"/>
    </source>
</evidence>
<dbReference type="InterPro" id="IPR058922">
    <property type="entry name" value="WHD_DRP"/>
</dbReference>
<dbReference type="Gene3D" id="1.10.10.10">
    <property type="entry name" value="Winged helix-like DNA-binding domain superfamily/Winged helix DNA-binding domain"/>
    <property type="match status" value="1"/>
</dbReference>
<dbReference type="Gene3D" id="1.20.5.4130">
    <property type="match status" value="1"/>
</dbReference>
<dbReference type="InterPro" id="IPR027417">
    <property type="entry name" value="P-loop_NTPase"/>
</dbReference>
<reference evidence="12" key="2">
    <citation type="submission" date="2015-03" db="UniProtKB">
        <authorList>
            <consortium name="EnsemblPlants"/>
        </authorList>
    </citation>
    <scope>IDENTIFICATION</scope>
</reference>
<keyword evidence="6" id="KW-0175">Coiled coil</keyword>
<dbReference type="GO" id="GO:0098542">
    <property type="term" value="P:defense response to other organism"/>
    <property type="evidence" value="ECO:0007669"/>
    <property type="project" value="TreeGrafter"/>
</dbReference>
<evidence type="ECO:0000256" key="5">
    <source>
        <dbReference type="ARBA" id="ARBA00022821"/>
    </source>
</evidence>
<feature type="domain" description="NB-ARC" evidence="8">
    <location>
        <begin position="166"/>
        <end position="237"/>
    </location>
</feature>
<keyword evidence="5" id="KW-0611">Plant defense</keyword>
<dbReference type="PRINTS" id="PR00364">
    <property type="entry name" value="DISEASERSIST"/>
</dbReference>
<reference evidence="12" key="1">
    <citation type="journal article" date="2009" name="Rice">
        <title>De Novo Next Generation Sequencing of Plant Genomes.</title>
        <authorList>
            <person name="Rounsley S."/>
            <person name="Marri P.R."/>
            <person name="Yu Y."/>
            <person name="He R."/>
            <person name="Sisneros N."/>
            <person name="Goicoechea J.L."/>
            <person name="Lee S.J."/>
            <person name="Angelova A."/>
            <person name="Kudrna D."/>
            <person name="Luo M."/>
            <person name="Affourtit J."/>
            <person name="Desany B."/>
            <person name="Knight J."/>
            <person name="Niazi F."/>
            <person name="Egholm M."/>
            <person name="Wing R.A."/>
        </authorList>
    </citation>
    <scope>NUCLEOTIDE SEQUENCE [LARGE SCALE GENOMIC DNA]</scope>
    <source>
        <strain evidence="12">cv. IRGC 105608</strain>
    </source>
</reference>
<dbReference type="InterPro" id="IPR036388">
    <property type="entry name" value="WH-like_DNA-bd_sf"/>
</dbReference>
<dbReference type="Gene3D" id="3.80.10.10">
    <property type="entry name" value="Ribonuclease Inhibitor"/>
    <property type="match status" value="1"/>
</dbReference>
<keyword evidence="13" id="KW-1185">Reference proteome</keyword>
<evidence type="ECO:0000313" key="13">
    <source>
        <dbReference type="Proteomes" id="UP000026960"/>
    </source>
</evidence>
<dbReference type="SUPFAM" id="SSF52540">
    <property type="entry name" value="P-loop containing nucleoside triphosphate hydrolases"/>
    <property type="match status" value="1"/>
</dbReference>
<dbReference type="Gramene" id="OBART01G37670.1">
    <property type="protein sequence ID" value="OBART01G37670.1"/>
    <property type="gene ID" value="OBART01G37670"/>
</dbReference>
<dbReference type="InterPro" id="IPR032675">
    <property type="entry name" value="LRR_dom_sf"/>
</dbReference>
<dbReference type="Gene3D" id="3.40.50.300">
    <property type="entry name" value="P-loop containing nucleotide triphosphate hydrolases"/>
    <property type="match status" value="1"/>
</dbReference>
<accession>A0A0D3EWE3</accession>
<evidence type="ECO:0000256" key="7">
    <source>
        <dbReference type="SAM" id="MobiDB-lite"/>
    </source>
</evidence>
<feature type="region of interest" description="Disordered" evidence="7">
    <location>
        <begin position="139"/>
        <end position="162"/>
    </location>
</feature>
<feature type="domain" description="Disease resistance N-terminal" evidence="9">
    <location>
        <begin position="16"/>
        <end position="89"/>
    </location>
</feature>
<evidence type="ECO:0000313" key="12">
    <source>
        <dbReference type="EnsemblPlants" id="OBART01G37670.1"/>
    </source>
</evidence>
<dbReference type="InterPro" id="IPR041118">
    <property type="entry name" value="Rx_N"/>
</dbReference>
<organism evidence="12">
    <name type="scientific">Oryza barthii</name>
    <dbReference type="NCBI Taxonomy" id="65489"/>
    <lineage>
        <taxon>Eukaryota</taxon>
        <taxon>Viridiplantae</taxon>
        <taxon>Streptophyta</taxon>
        <taxon>Embryophyta</taxon>
        <taxon>Tracheophyta</taxon>
        <taxon>Spermatophyta</taxon>
        <taxon>Magnoliopsida</taxon>
        <taxon>Liliopsida</taxon>
        <taxon>Poales</taxon>
        <taxon>Poaceae</taxon>
        <taxon>BOP clade</taxon>
        <taxon>Oryzoideae</taxon>
        <taxon>Oryzeae</taxon>
        <taxon>Oryzinae</taxon>
        <taxon>Oryza</taxon>
    </lineage>
</organism>
<dbReference type="Pfam" id="PF23598">
    <property type="entry name" value="LRR_14"/>
    <property type="match status" value="1"/>
</dbReference>
<evidence type="ECO:0000259" key="11">
    <source>
        <dbReference type="Pfam" id="PF23598"/>
    </source>
</evidence>
<dbReference type="Pfam" id="PF00931">
    <property type="entry name" value="NB-ARC"/>
    <property type="match status" value="1"/>
</dbReference>
<protein>
    <recommendedName>
        <fullName evidence="14">NB-ARC domain-containing protein</fullName>
    </recommendedName>
</protein>
<dbReference type="PANTHER" id="PTHR23155:SF1227">
    <property type="entry name" value="OS11G0462500 PROTEIN"/>
    <property type="match status" value="1"/>
</dbReference>
<evidence type="ECO:0000259" key="8">
    <source>
        <dbReference type="Pfam" id="PF00931"/>
    </source>
</evidence>
<dbReference type="Pfam" id="PF18052">
    <property type="entry name" value="Rx_N"/>
    <property type="match status" value="1"/>
</dbReference>
<evidence type="ECO:0000259" key="9">
    <source>
        <dbReference type="Pfam" id="PF18052"/>
    </source>
</evidence>
<dbReference type="eggNOG" id="KOG4658">
    <property type="taxonomic scope" value="Eukaryota"/>
</dbReference>
<dbReference type="STRING" id="65489.A0A0D3EWE3"/>
<evidence type="ECO:0000256" key="1">
    <source>
        <dbReference type="ARBA" id="ARBA00008894"/>
    </source>
</evidence>
<dbReference type="Pfam" id="PF23559">
    <property type="entry name" value="WHD_DRP"/>
    <property type="match status" value="1"/>
</dbReference>
<keyword evidence="4" id="KW-0547">Nucleotide-binding</keyword>
<dbReference type="SUPFAM" id="SSF52058">
    <property type="entry name" value="L domain-like"/>
    <property type="match status" value="1"/>
</dbReference>
<evidence type="ECO:0000256" key="2">
    <source>
        <dbReference type="ARBA" id="ARBA00022614"/>
    </source>
</evidence>
<dbReference type="InterPro" id="IPR002182">
    <property type="entry name" value="NB-ARC"/>
</dbReference>
<sequence length="890" mass="101363">MEGVSGLVDTGVALFNQLYSSYLKLTKEFADSIEFIQKELRFIKGAINNYSVTADQDNIISIWIADLRDIKERIDDWVDHYYWKVASEQEPSLFLRDLKTSPARKKLVDEIDHIKTLVTEAKGRVDRYLTLHSTLQDGQTSGVLTKKPHRHAPEADPNGLEGPKAELLEMLAKGDGKTKQQLRVIAISGMGGSGKTVLAKALYEQVKEQFECKAWVSASNDIDKLLGDIIDELKVPSSSTTKDLSEQTTDWWRDIEYACPDDNVSSRIIVTTTYEKIARTCQSNCRVYRMQPLDKCHALNLLTRKAFGGDACPSNISSGLDKILEMCEYLPLALVNMATYIKSAEEWNIDKCEEACKNFHSLLVRRIIRRTESCTYPKLQESKSSYHDLLVVSTYPKDHVIKRKSLIRRWLAERLIVVTDGQAEEVANECFADLIDHNIILPIDVGISGQVKTFRVHRMMLEFIKHRAQSEKFVTWIYVHNDVRGIEYGQRINRLYLHNNSSKPPKQGKKDGLSYVRSLTFSGRASKVLMDFRNYTYLRVLELENCSNLQDIDLETICKSELLRYISIRNNEGVTKLPPKIVNLKRLETLDTRGTKVRILPMQVLELPQLINLLGQFQITGKNNDFNNGQKFFSKNTCRLQTLAGFFIDESPGFVKILPLMPTLSKVKISCRSSAPSSTDTDDLLVFLKDYFKKGTSELKVPLLSLSIDFVTFGSLDFLHKLEAPMSSISMSSTFPQATRQLDQIPIVHSLKRLQYLQYLKLIEDAFELPAEGFIWQGEDFVNLKRLCFVVPELPNIVVEQKAMPRLESLQLFCRLGAISGIEHLLRLEEVIVTSNFCGDQPVKYLKGQVEAHPTRPKFVVKKSQSPSPPSSRHVLTRSTRIQRTNERSD</sequence>
<dbReference type="InterPro" id="IPR044974">
    <property type="entry name" value="Disease_R_plants"/>
</dbReference>
<dbReference type="EnsemblPlants" id="OBART01G37670.1">
    <property type="protein sequence ID" value="OBART01G37670.1"/>
    <property type="gene ID" value="OBART01G37670"/>
</dbReference>
<name>A0A0D3EWE3_9ORYZ</name>
<feature type="domain" description="Disease resistance protein winged helix" evidence="10">
    <location>
        <begin position="395"/>
        <end position="464"/>
    </location>
</feature>
<dbReference type="GO" id="GO:0043531">
    <property type="term" value="F:ADP binding"/>
    <property type="evidence" value="ECO:0007669"/>
    <property type="project" value="InterPro"/>
</dbReference>
<feature type="region of interest" description="Disordered" evidence="7">
    <location>
        <begin position="857"/>
        <end position="890"/>
    </location>
</feature>
<dbReference type="Proteomes" id="UP000026960">
    <property type="component" value="Chromosome 1"/>
</dbReference>
<dbReference type="HOGENOM" id="CLU_000837_25_2_1"/>
<evidence type="ECO:0008006" key="14">
    <source>
        <dbReference type="Google" id="ProtNLM"/>
    </source>
</evidence>
<comment type="similarity">
    <text evidence="1">Belongs to the disease resistance NB-LRR family.</text>
</comment>
<proteinExistence type="inferred from homology"/>
<evidence type="ECO:0000256" key="3">
    <source>
        <dbReference type="ARBA" id="ARBA00022737"/>
    </source>
</evidence>
<dbReference type="InterPro" id="IPR055414">
    <property type="entry name" value="LRR_R13L4/SHOC2-like"/>
</dbReference>
<dbReference type="PaxDb" id="65489-OBART01G37670.1"/>